<evidence type="ECO:0000256" key="1">
    <source>
        <dbReference type="SAM" id="MobiDB-lite"/>
    </source>
</evidence>
<dbReference type="RefSeq" id="WP_109919568.1">
    <property type="nucleotide sequence ID" value="NZ_QGLF01000001.1"/>
</dbReference>
<gene>
    <name evidence="2" type="ORF">DKG75_02890</name>
</gene>
<dbReference type="Proteomes" id="UP000246077">
    <property type="component" value="Unassembled WGS sequence"/>
</dbReference>
<keyword evidence="3" id="KW-1185">Reference proteome</keyword>
<proteinExistence type="predicted"/>
<accession>A0A317EBE5</accession>
<organism evidence="2 3">
    <name type="scientific">Zavarzinia compransoris</name>
    <dbReference type="NCBI Taxonomy" id="1264899"/>
    <lineage>
        <taxon>Bacteria</taxon>
        <taxon>Pseudomonadati</taxon>
        <taxon>Pseudomonadota</taxon>
        <taxon>Alphaproteobacteria</taxon>
        <taxon>Rhodospirillales</taxon>
        <taxon>Zavarziniaceae</taxon>
        <taxon>Zavarzinia</taxon>
    </lineage>
</organism>
<dbReference type="EMBL" id="QGLF01000001">
    <property type="protein sequence ID" value="PWR23536.1"/>
    <property type="molecule type" value="Genomic_DNA"/>
</dbReference>
<reference evidence="3" key="1">
    <citation type="submission" date="2018-05" db="EMBL/GenBank/DDBJ databases">
        <title>Zavarzinia sp. HR-AS.</title>
        <authorList>
            <person name="Lee Y."/>
            <person name="Jeon C.O."/>
        </authorList>
    </citation>
    <scope>NUCLEOTIDE SEQUENCE [LARGE SCALE GENOMIC DNA]</scope>
    <source>
        <strain evidence="3">DSM 1231</strain>
    </source>
</reference>
<protein>
    <submittedName>
        <fullName evidence="2">Uncharacterized protein</fullName>
    </submittedName>
</protein>
<dbReference type="AlphaFoldDB" id="A0A317EBE5"/>
<sequence length="160" mass="17459">MRDYLGLGLLFALISTGVFFAADWWAGQQDPVQEVPAQEVAVAGPPPAAGNPEPPSPARPGLPRGIRALYGDDGRLLPEIRAAYTRSCERGYEISPEARTLFNRDRVGEVCACMVDWMERAMADGSLSAADMKEYNESSGRISGKLFEKIQEPVKRCIGL</sequence>
<evidence type="ECO:0000313" key="2">
    <source>
        <dbReference type="EMBL" id="PWR23536.1"/>
    </source>
</evidence>
<name>A0A317EBE5_9PROT</name>
<comment type="caution">
    <text evidence="2">The sequence shown here is derived from an EMBL/GenBank/DDBJ whole genome shotgun (WGS) entry which is preliminary data.</text>
</comment>
<feature type="compositionally biased region" description="Pro residues" evidence="1">
    <location>
        <begin position="44"/>
        <end position="60"/>
    </location>
</feature>
<evidence type="ECO:0000313" key="3">
    <source>
        <dbReference type="Proteomes" id="UP000246077"/>
    </source>
</evidence>
<feature type="region of interest" description="Disordered" evidence="1">
    <location>
        <begin position="42"/>
        <end position="64"/>
    </location>
</feature>